<dbReference type="InterPro" id="IPR002035">
    <property type="entry name" value="VWF_A"/>
</dbReference>
<accession>A0A382AH45</accession>
<dbReference type="AlphaFoldDB" id="A0A382AH45"/>
<evidence type="ECO:0000256" key="1">
    <source>
        <dbReference type="SAM" id="MobiDB-lite"/>
    </source>
</evidence>
<feature type="domain" description="VWFA" evidence="2">
    <location>
        <begin position="176"/>
        <end position="382"/>
    </location>
</feature>
<reference evidence="3" key="1">
    <citation type="submission" date="2018-05" db="EMBL/GenBank/DDBJ databases">
        <authorList>
            <person name="Lanie J.A."/>
            <person name="Ng W.-L."/>
            <person name="Kazmierczak K.M."/>
            <person name="Andrzejewski T.M."/>
            <person name="Davidsen T.M."/>
            <person name="Wayne K.J."/>
            <person name="Tettelin H."/>
            <person name="Glass J.I."/>
            <person name="Rusch D."/>
            <person name="Podicherti R."/>
            <person name="Tsui H.-C.T."/>
            <person name="Winkler M.E."/>
        </authorList>
    </citation>
    <scope>NUCLEOTIDE SEQUENCE</scope>
</reference>
<sequence length="382" mass="43839">NTNSSQEKNLEDQTSENSNDKNINNENRTENNTEMDSSSIDMQQKVSIEEGDELGDDSDESDLEYFPNIESLEKIGDYKIYTNKFDEIINANELCDLKELEKLRYNLDQQVFAFQPLIAKIANRLQRKLLAQQNRQWEFNMEEGFLDTSRLAKIIANPKNKLSFKKEKEIEFKDTIVTLLIDNSGSMRGRPITVAALCSDILARTLERCLIKTEILGFTTKAWKGGESREEWIKKGKPSNPGRLNDLRHIIYKAGDAPWRRTKKNLGLLLREGILKENVDGEALQWAYNRLEYRQEKRKILIVISDGAPVDDSTLSVNPGNYLEKNLRDIILKIENKSNVELIAIGIGHDVSRYYTKAVTIMDVDQLGEVLLQELSEIFSNK</sequence>
<dbReference type="SMART" id="SM00327">
    <property type="entry name" value="VWA"/>
    <property type="match status" value="1"/>
</dbReference>
<gene>
    <name evidence="3" type="ORF">METZ01_LOCUS153769</name>
</gene>
<dbReference type="InterPro" id="IPR025861">
    <property type="entry name" value="CobT_VWA_dom"/>
</dbReference>
<dbReference type="InterPro" id="IPR036465">
    <property type="entry name" value="vWFA_dom_sf"/>
</dbReference>
<feature type="region of interest" description="Disordered" evidence="1">
    <location>
        <begin position="1"/>
        <end position="63"/>
    </location>
</feature>
<dbReference type="PANTHER" id="PTHR41248">
    <property type="entry name" value="NORD PROTEIN"/>
    <property type="match status" value="1"/>
</dbReference>
<feature type="non-terminal residue" evidence="3">
    <location>
        <position position="1"/>
    </location>
</feature>
<proteinExistence type="predicted"/>
<dbReference type="SUPFAM" id="SSF53300">
    <property type="entry name" value="vWA-like"/>
    <property type="match status" value="1"/>
</dbReference>
<evidence type="ECO:0000259" key="2">
    <source>
        <dbReference type="PROSITE" id="PS50234"/>
    </source>
</evidence>
<dbReference type="PANTHER" id="PTHR41248:SF1">
    <property type="entry name" value="NORD PROTEIN"/>
    <property type="match status" value="1"/>
</dbReference>
<dbReference type="Gene3D" id="3.40.50.410">
    <property type="entry name" value="von Willebrand factor, type A domain"/>
    <property type="match status" value="1"/>
</dbReference>
<dbReference type="Pfam" id="PF11775">
    <property type="entry name" value="CobT_C"/>
    <property type="match status" value="1"/>
</dbReference>
<feature type="compositionally biased region" description="Acidic residues" evidence="1">
    <location>
        <begin position="49"/>
        <end position="63"/>
    </location>
</feature>
<evidence type="ECO:0000313" key="3">
    <source>
        <dbReference type="EMBL" id="SVB00915.1"/>
    </source>
</evidence>
<dbReference type="CDD" id="cd01454">
    <property type="entry name" value="vWA_norD_type"/>
    <property type="match status" value="1"/>
</dbReference>
<feature type="compositionally biased region" description="Polar residues" evidence="1">
    <location>
        <begin position="35"/>
        <end position="46"/>
    </location>
</feature>
<dbReference type="EMBL" id="UINC01025401">
    <property type="protein sequence ID" value="SVB00915.1"/>
    <property type="molecule type" value="Genomic_DNA"/>
</dbReference>
<name>A0A382AH45_9ZZZZ</name>
<dbReference type="InterPro" id="IPR051928">
    <property type="entry name" value="NorD/CobT"/>
</dbReference>
<protein>
    <recommendedName>
        <fullName evidence="2">VWFA domain-containing protein</fullName>
    </recommendedName>
</protein>
<organism evidence="3">
    <name type="scientific">marine metagenome</name>
    <dbReference type="NCBI Taxonomy" id="408172"/>
    <lineage>
        <taxon>unclassified sequences</taxon>
        <taxon>metagenomes</taxon>
        <taxon>ecological metagenomes</taxon>
    </lineage>
</organism>
<dbReference type="PROSITE" id="PS50234">
    <property type="entry name" value="VWFA"/>
    <property type="match status" value="1"/>
</dbReference>
<feature type="compositionally biased region" description="Low complexity" evidence="1">
    <location>
        <begin position="15"/>
        <end position="34"/>
    </location>
</feature>